<name>A0ABV7U814_9RHOB</name>
<protein>
    <submittedName>
        <fullName evidence="1">Uncharacterized protein</fullName>
    </submittedName>
</protein>
<comment type="caution">
    <text evidence="1">The sequence shown here is derived from an EMBL/GenBank/DDBJ whole genome shotgun (WGS) entry which is preliminary data.</text>
</comment>
<keyword evidence="2" id="KW-1185">Reference proteome</keyword>
<evidence type="ECO:0000313" key="2">
    <source>
        <dbReference type="Proteomes" id="UP001595539"/>
    </source>
</evidence>
<reference evidence="2" key="1">
    <citation type="journal article" date="2019" name="Int. J. Syst. Evol. Microbiol.">
        <title>The Global Catalogue of Microorganisms (GCM) 10K type strain sequencing project: providing services to taxonomists for standard genome sequencing and annotation.</title>
        <authorList>
            <consortium name="The Broad Institute Genomics Platform"/>
            <consortium name="The Broad Institute Genome Sequencing Center for Infectious Disease"/>
            <person name="Wu L."/>
            <person name="Ma J."/>
        </authorList>
    </citation>
    <scope>NUCLEOTIDE SEQUENCE [LARGE SCALE GENOMIC DNA]</scope>
    <source>
        <strain evidence="2">KCTC 42473</strain>
    </source>
</reference>
<accession>A0ABV7U814</accession>
<sequence>MTYPIADATKATIHPLKVLDLPEAGYILDLTEKFSRSFGWRFDPESLHALVQLARRHFPGLEIRSCESLIRRLQLAGDLVQGARGLELTPSGKARCRSTFRALLSAPEWRHAVDQVCEDLSVFSETEGISLMGDPLPPVERWSAMAPAF</sequence>
<proteinExistence type="predicted"/>
<dbReference type="Proteomes" id="UP001595539">
    <property type="component" value="Unassembled WGS sequence"/>
</dbReference>
<evidence type="ECO:0000313" key="1">
    <source>
        <dbReference type="EMBL" id="MFC3631246.1"/>
    </source>
</evidence>
<dbReference type="EMBL" id="JBHRXY010000023">
    <property type="protein sequence ID" value="MFC3631246.1"/>
    <property type="molecule type" value="Genomic_DNA"/>
</dbReference>
<dbReference type="RefSeq" id="WP_377763446.1">
    <property type="nucleotide sequence ID" value="NZ_JBHRXY010000023.1"/>
</dbReference>
<organism evidence="1 2">
    <name type="scientific">Paracoccus angustae</name>
    <dbReference type="NCBI Taxonomy" id="1671480"/>
    <lineage>
        <taxon>Bacteria</taxon>
        <taxon>Pseudomonadati</taxon>
        <taxon>Pseudomonadota</taxon>
        <taxon>Alphaproteobacteria</taxon>
        <taxon>Rhodobacterales</taxon>
        <taxon>Paracoccaceae</taxon>
        <taxon>Paracoccus</taxon>
    </lineage>
</organism>
<gene>
    <name evidence="1" type="ORF">ACFOM8_17560</name>
</gene>